<gene>
    <name evidence="1" type="ORF">Tci_613618</name>
</gene>
<comment type="caution">
    <text evidence="1">The sequence shown here is derived from an EMBL/GenBank/DDBJ whole genome shotgun (WGS) entry which is preliminary data.</text>
</comment>
<dbReference type="PANTHER" id="PTHR33095">
    <property type="entry name" value="OS07G0619500 PROTEIN"/>
    <property type="match status" value="1"/>
</dbReference>
<dbReference type="EMBL" id="BKCJ010420193">
    <property type="protein sequence ID" value="GFA41646.1"/>
    <property type="molecule type" value="Genomic_DNA"/>
</dbReference>
<dbReference type="InterPro" id="IPR012442">
    <property type="entry name" value="DUF1645_plant"/>
</dbReference>
<proteinExistence type="predicted"/>
<name>A0A699JK35_TANCI</name>
<reference evidence="1" key="1">
    <citation type="journal article" date="2019" name="Sci. Rep.">
        <title>Draft genome of Tanacetum cinerariifolium, the natural source of mosquito coil.</title>
        <authorList>
            <person name="Yamashiro T."/>
            <person name="Shiraishi A."/>
            <person name="Satake H."/>
            <person name="Nakayama K."/>
        </authorList>
    </citation>
    <scope>NUCLEOTIDE SEQUENCE</scope>
</reference>
<dbReference type="PANTHER" id="PTHR33095:SF123">
    <property type="entry name" value="HMG BOX DOMAIN-CONTAINING PROTEIN"/>
    <property type="match status" value="1"/>
</dbReference>
<accession>A0A699JK35</accession>
<organism evidence="1">
    <name type="scientific">Tanacetum cinerariifolium</name>
    <name type="common">Dalmatian daisy</name>
    <name type="synonym">Chrysanthemum cinerariifolium</name>
    <dbReference type="NCBI Taxonomy" id="118510"/>
    <lineage>
        <taxon>Eukaryota</taxon>
        <taxon>Viridiplantae</taxon>
        <taxon>Streptophyta</taxon>
        <taxon>Embryophyta</taxon>
        <taxon>Tracheophyta</taxon>
        <taxon>Spermatophyta</taxon>
        <taxon>Magnoliopsida</taxon>
        <taxon>eudicotyledons</taxon>
        <taxon>Gunneridae</taxon>
        <taxon>Pentapetalae</taxon>
        <taxon>asterids</taxon>
        <taxon>campanulids</taxon>
        <taxon>Asterales</taxon>
        <taxon>Asteraceae</taxon>
        <taxon>Asteroideae</taxon>
        <taxon>Anthemideae</taxon>
        <taxon>Anthemidinae</taxon>
        <taxon>Tanacetum</taxon>
    </lineage>
</organism>
<protein>
    <submittedName>
        <fullName evidence="1">Uncharacterized protein</fullName>
    </submittedName>
</protein>
<sequence>MQMDNLMDDIGFAPSFNCYASDSLTSKAAAKVSREFQDDLLSDVEEADFEFSLEFAGEKYSAQELALSGRILLPIFDTDVVTKDEVESEVKELYDKTDSDSLIIPLEKLLISETGEPVSYSSEEAEKAEKEDDIEKRASKTFCVTWRKPKNHAAIKKSRSTGSESESGSRKWRITDILRRSNSAGKESVFFLCPQRVEDSNKKRAAVTYSEGSKAGGKQKMRSSPSVHELFYVQKREEQKGDKKRSYLPYRQAILGFQVQVNGNANGNKKLPF</sequence>
<evidence type="ECO:0000313" key="1">
    <source>
        <dbReference type="EMBL" id="GFA41646.1"/>
    </source>
</evidence>
<dbReference type="Pfam" id="PF07816">
    <property type="entry name" value="DUF1645"/>
    <property type="match status" value="1"/>
</dbReference>
<dbReference type="AlphaFoldDB" id="A0A699JK35"/>